<sequence>MDIQYRQRFANYSKALEQLEKGLRYFEQEQEHEELAEVIRTSVIKSFEFSFELAWNLMKDYAIYQGIPNVAGSRDAIREAFSMGLISEEMQFTWKEMILSRNQSSHTYNESTAEDIFRKIKEEYMDAFYEFWQTMKTRQDE</sequence>
<dbReference type="SUPFAM" id="SSF81593">
    <property type="entry name" value="Nucleotidyltransferase substrate binding subunit/domain"/>
    <property type="match status" value="1"/>
</dbReference>
<evidence type="ECO:0000313" key="2">
    <source>
        <dbReference type="Proteomes" id="UP000255515"/>
    </source>
</evidence>
<gene>
    <name evidence="1" type="ORF">NCTC11661_01487</name>
</gene>
<protein>
    <submittedName>
        <fullName evidence="1">Nucleotidyltransferase substrate binding protein, HI0074 family</fullName>
    </submittedName>
</protein>
<accession>A0A380ZSL2</accession>
<dbReference type="NCBIfam" id="TIGR01987">
    <property type="entry name" value="HI0074"/>
    <property type="match status" value="1"/>
</dbReference>
<dbReference type="GO" id="GO:0016740">
    <property type="term" value="F:transferase activity"/>
    <property type="evidence" value="ECO:0007669"/>
    <property type="project" value="UniProtKB-KW"/>
</dbReference>
<keyword evidence="1" id="KW-0808">Transferase</keyword>
<proteinExistence type="predicted"/>
<dbReference type="EMBL" id="UFTJ01000003">
    <property type="protein sequence ID" value="SUV52323.1"/>
    <property type="molecule type" value="Genomic_DNA"/>
</dbReference>
<dbReference type="RefSeq" id="WP_002664805.1">
    <property type="nucleotide sequence ID" value="NZ_UFTJ01000003.1"/>
</dbReference>
<dbReference type="InterPro" id="IPR010235">
    <property type="entry name" value="HepT"/>
</dbReference>
<dbReference type="Pfam" id="PF08780">
    <property type="entry name" value="NTase_sub_bind"/>
    <property type="match status" value="1"/>
</dbReference>
<dbReference type="AlphaFoldDB" id="A0A380ZSL2"/>
<dbReference type="Proteomes" id="UP000255515">
    <property type="component" value="Unassembled WGS sequence"/>
</dbReference>
<organism evidence="1 2">
    <name type="scientific">Bergeyella zoohelcum</name>
    <dbReference type="NCBI Taxonomy" id="1015"/>
    <lineage>
        <taxon>Bacteria</taxon>
        <taxon>Pseudomonadati</taxon>
        <taxon>Bacteroidota</taxon>
        <taxon>Flavobacteriia</taxon>
        <taxon>Flavobacteriales</taxon>
        <taxon>Weeksellaceae</taxon>
        <taxon>Bergeyella</taxon>
    </lineage>
</organism>
<evidence type="ECO:0000313" key="1">
    <source>
        <dbReference type="EMBL" id="SUV52323.1"/>
    </source>
</evidence>
<reference evidence="1 2" key="1">
    <citation type="submission" date="2018-06" db="EMBL/GenBank/DDBJ databases">
        <authorList>
            <consortium name="Pathogen Informatics"/>
            <person name="Doyle S."/>
        </authorList>
    </citation>
    <scope>NUCLEOTIDE SEQUENCE [LARGE SCALE GENOMIC DNA]</scope>
    <source>
        <strain evidence="1 2">NCTC11661</strain>
    </source>
</reference>
<name>A0A380ZSL2_9FLAO</name>
<dbReference type="Gene3D" id="1.20.120.330">
    <property type="entry name" value="Nucleotidyltransferases domain 2"/>
    <property type="match status" value="1"/>
</dbReference>